<sequence>MRKKGFYEKITPSIFCILISFGAGLYSGRFFASVEHPASPDTTSKKLFLALQSMEYHIAREENLLHETMERVIYAMGQNRDFMLSYFAENRPAARVIRQSATYYGELFPALFSLLVVDSSGLILSSFNTDTLPADTTTTSFRTSSETPPRILFHHRTVLQEKEKDLRLYGTGVYPLSRLTSLAEQYGVEVLLIHRSENHDTPIFHTLSEDISRFGDDGDDTVIINSNYHRAKSTQILDNTYLYVLEEEKEQTL</sequence>
<evidence type="ECO:0000313" key="1">
    <source>
        <dbReference type="EMBL" id="ERP31564.1"/>
    </source>
</evidence>
<dbReference type="RefSeq" id="WP_022636883.1">
    <property type="nucleotide sequence ID" value="NZ_ASJR01000011.1"/>
</dbReference>
<name>U7D4X0_9BACT</name>
<reference evidence="1 2" key="1">
    <citation type="journal article" date="2013" name="Environ. Microbiol.">
        <title>Genome analysis of Chitinivibrio alkaliphilus gen. nov., sp. nov., a novel extremely haloalkaliphilic anaerobic chitinolytic bacterium from the candidate phylum Termite Group 3.</title>
        <authorList>
            <person name="Sorokin D.Y."/>
            <person name="Gumerov V.M."/>
            <person name="Rakitin A.L."/>
            <person name="Beletsky A.V."/>
            <person name="Damste J.S."/>
            <person name="Muyzer G."/>
            <person name="Mardanov A.V."/>
            <person name="Ravin N.V."/>
        </authorList>
    </citation>
    <scope>NUCLEOTIDE SEQUENCE [LARGE SCALE GENOMIC DNA]</scope>
    <source>
        <strain evidence="1 2">ACht1</strain>
    </source>
</reference>
<gene>
    <name evidence="1" type="ORF">CALK_1427</name>
</gene>
<evidence type="ECO:0000313" key="2">
    <source>
        <dbReference type="Proteomes" id="UP000017148"/>
    </source>
</evidence>
<proteinExistence type="predicted"/>
<dbReference type="Proteomes" id="UP000017148">
    <property type="component" value="Unassembled WGS sequence"/>
</dbReference>
<dbReference type="STRING" id="1313304.CALK_1427"/>
<accession>U7D4X0</accession>
<protein>
    <submittedName>
        <fullName evidence="1">Uncharacterized protein</fullName>
    </submittedName>
</protein>
<dbReference type="AlphaFoldDB" id="U7D4X0"/>
<dbReference type="EMBL" id="ASJR01000011">
    <property type="protein sequence ID" value="ERP31564.1"/>
    <property type="molecule type" value="Genomic_DNA"/>
</dbReference>
<keyword evidence="2" id="KW-1185">Reference proteome</keyword>
<organism evidence="1 2">
    <name type="scientific">Chitinivibrio alkaliphilus ACht1</name>
    <dbReference type="NCBI Taxonomy" id="1313304"/>
    <lineage>
        <taxon>Bacteria</taxon>
        <taxon>Pseudomonadati</taxon>
        <taxon>Fibrobacterota</taxon>
        <taxon>Chitinivibrionia</taxon>
        <taxon>Chitinivibrionales</taxon>
        <taxon>Chitinivibrionaceae</taxon>
        <taxon>Chitinivibrio</taxon>
    </lineage>
</organism>
<comment type="caution">
    <text evidence="1">The sequence shown here is derived from an EMBL/GenBank/DDBJ whole genome shotgun (WGS) entry which is preliminary data.</text>
</comment>